<dbReference type="STRING" id="69895.SAMN05192551_101200"/>
<dbReference type="GO" id="GO:0004534">
    <property type="term" value="F:5'-3' RNA exonuclease activity"/>
    <property type="evidence" value="ECO:0007669"/>
    <property type="project" value="TreeGrafter"/>
</dbReference>
<reference evidence="3" key="1">
    <citation type="submission" date="2016-10" db="EMBL/GenBank/DDBJ databases">
        <authorList>
            <person name="Varghese N."/>
            <person name="Submissions S."/>
        </authorList>
    </citation>
    <scope>NUCLEOTIDE SEQUENCE [LARGE SCALE GENOMIC DNA]</scope>
    <source>
        <strain evidence="3">Z-7934</strain>
    </source>
</reference>
<keyword evidence="3" id="KW-1185">Reference proteome</keyword>
<dbReference type="SUPFAM" id="SSF89550">
    <property type="entry name" value="PHP domain-like"/>
    <property type="match status" value="1"/>
</dbReference>
<evidence type="ECO:0000313" key="2">
    <source>
        <dbReference type="EMBL" id="SFH49176.1"/>
    </source>
</evidence>
<dbReference type="Pfam" id="PF02811">
    <property type="entry name" value="PHP"/>
    <property type="match status" value="1"/>
</dbReference>
<evidence type="ECO:0000313" key="3">
    <source>
        <dbReference type="Proteomes" id="UP000199287"/>
    </source>
</evidence>
<dbReference type="OrthoDB" id="9791620at2"/>
<dbReference type="Gene3D" id="3.20.20.140">
    <property type="entry name" value="Metal-dependent hydrolases"/>
    <property type="match status" value="1"/>
</dbReference>
<sequence length="292" mass="32625">MKEGLIYISLELDLNPKIDLHTHSNASDGILSPRSLVQYAVEHGLSGIALTDHDTLAGISEAECEASKINNFIFVPGIELSTEYNNIEIHILGYHINLNDEIFRKKISIISDARTSRLNQMVSKLQNIGIEFNSDTLNNLEKIKNPGRLHLARVLKNMKVVSTIDEAFQKYLSRGSPGYFPRFKLTPNEAIHLIRMANGIPVLAHPGLIKSDELVSYLMKYPFEGIEVYYPSHSKADIQKYTSIAQKHDLLITGGSDFHAPPESGIRNNSIGYCSVPISSISKMIKKNNRLP</sequence>
<dbReference type="RefSeq" id="WP_093368729.1">
    <property type="nucleotide sequence ID" value="NZ_FOQA01000001.1"/>
</dbReference>
<dbReference type="Proteomes" id="UP000199287">
    <property type="component" value="Unassembled WGS sequence"/>
</dbReference>
<dbReference type="InterPro" id="IPR052018">
    <property type="entry name" value="PHP_domain"/>
</dbReference>
<gene>
    <name evidence="2" type="ORF">SAMN05192551_101200</name>
</gene>
<dbReference type="EMBL" id="FOQA01000001">
    <property type="protein sequence ID" value="SFH49176.1"/>
    <property type="molecule type" value="Genomic_DNA"/>
</dbReference>
<dbReference type="Gene3D" id="1.10.150.650">
    <property type="match status" value="1"/>
</dbReference>
<name>A0A1I3AH62_9FIRM</name>
<dbReference type="SMART" id="SM00481">
    <property type="entry name" value="POLIIIAc"/>
    <property type="match status" value="1"/>
</dbReference>
<evidence type="ECO:0000259" key="1">
    <source>
        <dbReference type="SMART" id="SM00481"/>
    </source>
</evidence>
<protein>
    <recommendedName>
        <fullName evidence="1">Polymerase/histidinol phosphatase N-terminal domain-containing protein</fullName>
    </recommendedName>
</protein>
<dbReference type="InterPro" id="IPR016195">
    <property type="entry name" value="Pol/histidinol_Pase-like"/>
</dbReference>
<dbReference type="AlphaFoldDB" id="A0A1I3AH62"/>
<dbReference type="InterPro" id="IPR003141">
    <property type="entry name" value="Pol/His_phosphatase_N"/>
</dbReference>
<dbReference type="PANTHER" id="PTHR42924">
    <property type="entry name" value="EXONUCLEASE"/>
    <property type="match status" value="1"/>
</dbReference>
<dbReference type="CDD" id="cd07438">
    <property type="entry name" value="PHP_HisPPase_AMP"/>
    <property type="match status" value="1"/>
</dbReference>
<dbReference type="PANTHER" id="PTHR42924:SF3">
    <property type="entry name" value="POLYMERASE_HISTIDINOL PHOSPHATASE N-TERMINAL DOMAIN-CONTAINING PROTEIN"/>
    <property type="match status" value="1"/>
</dbReference>
<accession>A0A1I3AH62</accession>
<feature type="domain" description="Polymerase/histidinol phosphatase N-terminal" evidence="1">
    <location>
        <begin position="18"/>
        <end position="84"/>
    </location>
</feature>
<dbReference type="GO" id="GO:0035312">
    <property type="term" value="F:5'-3' DNA exonuclease activity"/>
    <property type="evidence" value="ECO:0007669"/>
    <property type="project" value="TreeGrafter"/>
</dbReference>
<dbReference type="InterPro" id="IPR004013">
    <property type="entry name" value="PHP_dom"/>
</dbReference>
<proteinExistence type="predicted"/>
<organism evidence="2 3">
    <name type="scientific">Tindallia magadiensis</name>
    <dbReference type="NCBI Taxonomy" id="69895"/>
    <lineage>
        <taxon>Bacteria</taxon>
        <taxon>Bacillati</taxon>
        <taxon>Bacillota</taxon>
        <taxon>Clostridia</taxon>
        <taxon>Peptostreptococcales</taxon>
        <taxon>Tindalliaceae</taxon>
        <taxon>Tindallia</taxon>
    </lineage>
</organism>